<name>A0AA40A196_9PEZI</name>
<comment type="caution">
    <text evidence="4">The sequence shown here is derived from an EMBL/GenBank/DDBJ whole genome shotgun (WGS) entry which is preliminary data.</text>
</comment>
<dbReference type="AlphaFoldDB" id="A0AA40A196"/>
<accession>A0AA40A196</accession>
<proteinExistence type="predicted"/>
<gene>
    <name evidence="4" type="ORF">B0H67DRAFT_495105</name>
</gene>
<evidence type="ECO:0000313" key="4">
    <source>
        <dbReference type="EMBL" id="KAK0707370.1"/>
    </source>
</evidence>
<keyword evidence="2" id="KW-0472">Membrane</keyword>
<feature type="signal peptide" evidence="3">
    <location>
        <begin position="1"/>
        <end position="16"/>
    </location>
</feature>
<keyword evidence="2" id="KW-0812">Transmembrane</keyword>
<evidence type="ECO:0000256" key="1">
    <source>
        <dbReference type="SAM" id="MobiDB-lite"/>
    </source>
</evidence>
<reference evidence="4" key="1">
    <citation type="submission" date="2023-06" db="EMBL/GenBank/DDBJ databases">
        <title>Genome-scale phylogeny and comparative genomics of the fungal order Sordariales.</title>
        <authorList>
            <consortium name="Lawrence Berkeley National Laboratory"/>
            <person name="Hensen N."/>
            <person name="Bonometti L."/>
            <person name="Westerberg I."/>
            <person name="Brannstrom I.O."/>
            <person name="Guillou S."/>
            <person name="Cros-Aarteil S."/>
            <person name="Calhoun S."/>
            <person name="Haridas S."/>
            <person name="Kuo A."/>
            <person name="Mondo S."/>
            <person name="Pangilinan J."/>
            <person name="Riley R."/>
            <person name="Labutti K."/>
            <person name="Andreopoulos B."/>
            <person name="Lipzen A."/>
            <person name="Chen C."/>
            <person name="Yanf M."/>
            <person name="Daum C."/>
            <person name="Ng V."/>
            <person name="Clum A."/>
            <person name="Steindorff A."/>
            <person name="Ohm R."/>
            <person name="Martin F."/>
            <person name="Silar P."/>
            <person name="Natvig D."/>
            <person name="Lalanne C."/>
            <person name="Gautier V."/>
            <person name="Ament-Velasquez S.L."/>
            <person name="Kruys A."/>
            <person name="Hutchinson M.I."/>
            <person name="Powell A.J."/>
            <person name="Barry K."/>
            <person name="Miller A.N."/>
            <person name="Grigoriev I.V."/>
            <person name="Debuchy R."/>
            <person name="Gladieux P."/>
            <person name="Thoren M.H."/>
            <person name="Johannesson H."/>
        </authorList>
    </citation>
    <scope>NUCLEOTIDE SEQUENCE</scope>
    <source>
        <strain evidence="4">SMH4607-1</strain>
    </source>
</reference>
<evidence type="ECO:0000256" key="3">
    <source>
        <dbReference type="SAM" id="SignalP"/>
    </source>
</evidence>
<feature type="chain" id="PRO_5041305345" evidence="3">
    <location>
        <begin position="17"/>
        <end position="409"/>
    </location>
</feature>
<dbReference type="Proteomes" id="UP001172102">
    <property type="component" value="Unassembled WGS sequence"/>
</dbReference>
<sequence length="409" mass="45086">MFILALTLLGVAHAAADLDTDTWNDLTNNFATDIAPLIALFGEQVTKQFLSESTGILDNIIFGMAPLGILTAVVSAIRVYGWPSMKAFIGRAQEAHGVAEAELCSSTSYDVCELWSEGGICRVFGRPRVLEFVYKPRRPDTRFYPEFSPSTTEKQDDDWEEQGAKASSNTNSEANLSLQFAPCPNMSLNIGIRVAPPWGLITIAMLVSLVQLGFFAYAAVTTFARPDLYAGEEEPPVWAFVLAALGTAMLVSGMILCSFLIERRSTERHFVDKAPSSTASADTTIYWLQPGGQLIGDQQFNAFSYNKVKHNYITSFKSDQSQHRRGLPHSMNLVLLLALFASVVGFVLQFIGLRSLHGSITLYQIAATLFVAMIRALLRQRRLNPDDNELRTLGAKFGGHELDWQALSI</sequence>
<keyword evidence="3" id="KW-0732">Signal</keyword>
<keyword evidence="5" id="KW-1185">Reference proteome</keyword>
<organism evidence="4 5">
    <name type="scientific">Lasiosphaeris hirsuta</name>
    <dbReference type="NCBI Taxonomy" id="260670"/>
    <lineage>
        <taxon>Eukaryota</taxon>
        <taxon>Fungi</taxon>
        <taxon>Dikarya</taxon>
        <taxon>Ascomycota</taxon>
        <taxon>Pezizomycotina</taxon>
        <taxon>Sordariomycetes</taxon>
        <taxon>Sordariomycetidae</taxon>
        <taxon>Sordariales</taxon>
        <taxon>Lasiosphaeriaceae</taxon>
        <taxon>Lasiosphaeris</taxon>
    </lineage>
</organism>
<feature type="transmembrane region" description="Helical" evidence="2">
    <location>
        <begin position="333"/>
        <end position="354"/>
    </location>
</feature>
<protein>
    <submittedName>
        <fullName evidence="4">Uncharacterized protein</fullName>
    </submittedName>
</protein>
<evidence type="ECO:0000313" key="5">
    <source>
        <dbReference type="Proteomes" id="UP001172102"/>
    </source>
</evidence>
<keyword evidence="2" id="KW-1133">Transmembrane helix</keyword>
<feature type="region of interest" description="Disordered" evidence="1">
    <location>
        <begin position="144"/>
        <end position="171"/>
    </location>
</feature>
<feature type="transmembrane region" description="Helical" evidence="2">
    <location>
        <begin position="60"/>
        <end position="81"/>
    </location>
</feature>
<feature type="transmembrane region" description="Helical" evidence="2">
    <location>
        <begin position="360"/>
        <end position="378"/>
    </location>
</feature>
<feature type="transmembrane region" description="Helical" evidence="2">
    <location>
        <begin position="198"/>
        <end position="217"/>
    </location>
</feature>
<evidence type="ECO:0000256" key="2">
    <source>
        <dbReference type="SAM" id="Phobius"/>
    </source>
</evidence>
<feature type="non-terminal residue" evidence="4">
    <location>
        <position position="1"/>
    </location>
</feature>
<feature type="transmembrane region" description="Helical" evidence="2">
    <location>
        <begin position="237"/>
        <end position="261"/>
    </location>
</feature>
<dbReference type="EMBL" id="JAUKUA010000006">
    <property type="protein sequence ID" value="KAK0707370.1"/>
    <property type="molecule type" value="Genomic_DNA"/>
</dbReference>